<evidence type="ECO:0000313" key="7">
    <source>
        <dbReference type="Proteomes" id="UP001642409"/>
    </source>
</evidence>
<dbReference type="Proteomes" id="UP001642409">
    <property type="component" value="Unassembled WGS sequence"/>
</dbReference>
<reference evidence="4" key="1">
    <citation type="submission" date="2023-06" db="EMBL/GenBank/DDBJ databases">
        <authorList>
            <person name="Kurt Z."/>
        </authorList>
    </citation>
    <scope>NUCLEOTIDE SEQUENCE</scope>
</reference>
<gene>
    <name evidence="3" type="ORF">HINF_LOCUS17853</name>
    <name evidence="4" type="ORF">HINF_LOCUS28200</name>
    <name evidence="5" type="ORF">HINF_LOCUS56477</name>
    <name evidence="6" type="ORF">HINF_LOCUS67026</name>
</gene>
<evidence type="ECO:0000313" key="6">
    <source>
        <dbReference type="EMBL" id="CAL6093511.1"/>
    </source>
</evidence>
<dbReference type="EMBL" id="CAXDID020000458">
    <property type="protein sequence ID" value="CAL6093511.1"/>
    <property type="molecule type" value="Genomic_DNA"/>
</dbReference>
<dbReference type="InterPro" id="IPR003409">
    <property type="entry name" value="MORN"/>
</dbReference>
<evidence type="ECO:0000256" key="2">
    <source>
        <dbReference type="SAM" id="MobiDB-lite"/>
    </source>
</evidence>
<keyword evidence="7" id="KW-1185">Reference proteome</keyword>
<dbReference type="Pfam" id="PF02493">
    <property type="entry name" value="MORN"/>
    <property type="match status" value="2"/>
</dbReference>
<dbReference type="Gene3D" id="2.20.110.10">
    <property type="entry name" value="Histone H3 K4-specific methyltransferase SET7/9 N-terminal domain"/>
    <property type="match status" value="1"/>
</dbReference>
<evidence type="ECO:0000313" key="3">
    <source>
        <dbReference type="EMBL" id="CAI9930208.1"/>
    </source>
</evidence>
<name>A0AA86U3B0_9EUKA</name>
<proteinExistence type="predicted"/>
<evidence type="ECO:0000313" key="4">
    <source>
        <dbReference type="EMBL" id="CAI9940555.1"/>
    </source>
</evidence>
<dbReference type="SUPFAM" id="SSF82185">
    <property type="entry name" value="Histone H3 K4-specific methyltransferase SET7/9 N-terminal domain"/>
    <property type="match status" value="1"/>
</dbReference>
<organism evidence="4">
    <name type="scientific">Hexamita inflata</name>
    <dbReference type="NCBI Taxonomy" id="28002"/>
    <lineage>
        <taxon>Eukaryota</taxon>
        <taxon>Metamonada</taxon>
        <taxon>Diplomonadida</taxon>
        <taxon>Hexamitidae</taxon>
        <taxon>Hexamitinae</taxon>
        <taxon>Hexamita</taxon>
    </lineage>
</organism>
<reference evidence="5 7" key="2">
    <citation type="submission" date="2024-07" db="EMBL/GenBank/DDBJ databases">
        <authorList>
            <person name="Akdeniz Z."/>
        </authorList>
    </citation>
    <scope>NUCLEOTIDE SEQUENCE [LARGE SCALE GENOMIC DNA]</scope>
</reference>
<accession>A0AA86U3B0</accession>
<feature type="compositionally biased region" description="Basic and acidic residues" evidence="2">
    <location>
        <begin position="274"/>
        <end position="289"/>
    </location>
</feature>
<dbReference type="EMBL" id="CAXDID020000305">
    <property type="protein sequence ID" value="CAL6074155.1"/>
    <property type="molecule type" value="Genomic_DNA"/>
</dbReference>
<keyword evidence="1" id="KW-0677">Repeat</keyword>
<dbReference type="AlphaFoldDB" id="A0AA86U3B0"/>
<dbReference type="EMBL" id="CATOUU010000452">
    <property type="protein sequence ID" value="CAI9930208.1"/>
    <property type="molecule type" value="Genomic_DNA"/>
</dbReference>
<dbReference type="SMART" id="SM00698">
    <property type="entry name" value="MORN"/>
    <property type="match status" value="2"/>
</dbReference>
<feature type="region of interest" description="Disordered" evidence="2">
    <location>
        <begin position="262"/>
        <end position="289"/>
    </location>
</feature>
<evidence type="ECO:0000256" key="1">
    <source>
        <dbReference type="ARBA" id="ARBA00022737"/>
    </source>
</evidence>
<comment type="caution">
    <text evidence="4">The sequence shown here is derived from an EMBL/GenBank/DDBJ whole genome shotgun (WGS) entry which is preliminary data.</text>
</comment>
<dbReference type="EMBL" id="CATOUU010000678">
    <property type="protein sequence ID" value="CAI9940555.1"/>
    <property type="molecule type" value="Genomic_DNA"/>
</dbReference>
<evidence type="ECO:0000313" key="5">
    <source>
        <dbReference type="EMBL" id="CAL6074155.1"/>
    </source>
</evidence>
<sequence>MKVLLDGTSVYYGDLENNRKVGNGTQVFNNGAVYTGQFENDQFSGQGILITESREVFNGLFKNGIFVKQCTEQKIATQQQPQNMLTQLIINEVDINALNVVLINQGIQQQCKIIPFLEYDLLQPLSLQSNFQFPLQDQFQQNQINSETNETKLINDLKTSQIIQTQETQNEESASHITFDLESDSESTQFLATQKLIQIHQNKIKWPFTIDQIQKVIGTIYKTKIINGEQVFTFKGNTQNLTDYCEFEVIEEQIELNEEKIEQDNQEQNQENMKQNKENRENDEIEKKIEVNKEKSQYKATEEDYQKLLTQLNREKALFISENHIYEPHTIEDIYNRIQERYTVLEINDLTIYAFEENTKIDNNILKLYCYFRRVTKNQNAQLSESEYQMLLDEMKTNQVLFIIESNIRGQFTIDDILQQTGLDYYEVFEFKDLVVYALAVNRRIENIAAIKSKCTDFKLMRKQSKPIENKISEQDYQNILYAMNSTWAIFVNQQEIKIGYTLQDIAEKIGVYEYESHEINGQIVYSFQLNHRVENIGSLKKYCEFKLVRKYNEKMF</sequence>
<protein>
    <submittedName>
        <fullName evidence="4">MORN motif</fullName>
    </submittedName>
    <submittedName>
        <fullName evidence="5">MORN_motif</fullName>
    </submittedName>
</protein>